<feature type="compositionally biased region" description="Basic and acidic residues" evidence="6">
    <location>
        <begin position="59"/>
        <end position="74"/>
    </location>
</feature>
<dbReference type="InterPro" id="IPR012968">
    <property type="entry name" value="FerIin_dom"/>
</dbReference>
<dbReference type="InterPro" id="IPR000008">
    <property type="entry name" value="C2_dom"/>
</dbReference>
<dbReference type="STRING" id="6689.A0A423SU32"/>
<evidence type="ECO:0000256" key="4">
    <source>
        <dbReference type="ARBA" id="ARBA00022989"/>
    </source>
</evidence>
<comment type="subcellular location">
    <subcellularLocation>
        <location evidence="1">Membrane</location>
        <topology evidence="1">Single-pass membrane protein</topology>
    </subcellularLocation>
</comment>
<dbReference type="AlphaFoldDB" id="A0A423SU32"/>
<keyword evidence="2" id="KW-0812">Transmembrane</keyword>
<gene>
    <name evidence="8" type="ORF">C7M84_014165</name>
</gene>
<dbReference type="GO" id="GO:0007009">
    <property type="term" value="P:plasma membrane organization"/>
    <property type="evidence" value="ECO:0007669"/>
    <property type="project" value="TreeGrafter"/>
</dbReference>
<feature type="domain" description="FerIin" evidence="7">
    <location>
        <begin position="191"/>
        <end position="254"/>
    </location>
</feature>
<comment type="caution">
    <text evidence="8">The sequence shown here is derived from an EMBL/GenBank/DDBJ whole genome shotgun (WGS) entry which is preliminary data.</text>
</comment>
<feature type="region of interest" description="Disordered" evidence="6">
    <location>
        <begin position="45"/>
        <end position="80"/>
    </location>
</feature>
<dbReference type="PANTHER" id="PTHR12546">
    <property type="entry name" value="FER-1-LIKE"/>
    <property type="match status" value="1"/>
</dbReference>
<dbReference type="OrthoDB" id="10059618at2759"/>
<dbReference type="PANTHER" id="PTHR12546:SF60">
    <property type="entry name" value="MISFIRE, ISOFORM F"/>
    <property type="match status" value="1"/>
</dbReference>
<dbReference type="CDD" id="cd04011">
    <property type="entry name" value="C2B_Ferlin"/>
    <property type="match status" value="1"/>
</dbReference>
<accession>A0A423SU32</accession>
<dbReference type="InterPro" id="IPR037720">
    <property type="entry name" value="C2B_Ferlin"/>
</dbReference>
<feature type="region of interest" description="Disordered" evidence="6">
    <location>
        <begin position="1"/>
        <end position="23"/>
    </location>
</feature>
<keyword evidence="5" id="KW-0472">Membrane</keyword>
<dbReference type="Pfam" id="PF00168">
    <property type="entry name" value="C2"/>
    <property type="match status" value="1"/>
</dbReference>
<evidence type="ECO:0000256" key="6">
    <source>
        <dbReference type="SAM" id="MobiDB-lite"/>
    </source>
</evidence>
<keyword evidence="9" id="KW-1185">Reference proteome</keyword>
<protein>
    <recommendedName>
        <fullName evidence="7">FerIin domain-containing protein</fullName>
    </recommendedName>
</protein>
<proteinExistence type="predicted"/>
<evidence type="ECO:0000256" key="1">
    <source>
        <dbReference type="ARBA" id="ARBA00004167"/>
    </source>
</evidence>
<dbReference type="SUPFAM" id="SSF49562">
    <property type="entry name" value="C2 domain (Calcium/lipid-binding domain, CaLB)"/>
    <property type="match status" value="1"/>
</dbReference>
<dbReference type="Gene3D" id="2.60.40.150">
    <property type="entry name" value="C2 domain"/>
    <property type="match status" value="1"/>
</dbReference>
<reference evidence="8 9" key="2">
    <citation type="submission" date="2019-01" db="EMBL/GenBank/DDBJ databases">
        <title>The decoding of complex shrimp genome reveals the adaptation for benthos swimmer, frequently molting mechanism and breeding impact on genome.</title>
        <authorList>
            <person name="Sun Y."/>
            <person name="Gao Y."/>
            <person name="Yu Y."/>
        </authorList>
    </citation>
    <scope>NUCLEOTIDE SEQUENCE [LARGE SCALE GENOMIC DNA]</scope>
    <source>
        <tissue evidence="8">Muscle</tissue>
    </source>
</reference>
<dbReference type="InterPro" id="IPR037721">
    <property type="entry name" value="Ferlin"/>
</dbReference>
<dbReference type="Proteomes" id="UP000283509">
    <property type="component" value="Unassembled WGS sequence"/>
</dbReference>
<dbReference type="GO" id="GO:0016020">
    <property type="term" value="C:membrane"/>
    <property type="evidence" value="ECO:0007669"/>
    <property type="project" value="UniProtKB-SubCell"/>
</dbReference>
<keyword evidence="3" id="KW-0677">Repeat</keyword>
<evidence type="ECO:0000259" key="7">
    <source>
        <dbReference type="SMART" id="SM01202"/>
    </source>
</evidence>
<evidence type="ECO:0000313" key="9">
    <source>
        <dbReference type="Proteomes" id="UP000283509"/>
    </source>
</evidence>
<dbReference type="SMART" id="SM01202">
    <property type="entry name" value="FerI"/>
    <property type="match status" value="1"/>
</dbReference>
<name>A0A423SU32_PENVA</name>
<organism evidence="8 9">
    <name type="scientific">Penaeus vannamei</name>
    <name type="common">Whiteleg shrimp</name>
    <name type="synonym">Litopenaeus vannamei</name>
    <dbReference type="NCBI Taxonomy" id="6689"/>
    <lineage>
        <taxon>Eukaryota</taxon>
        <taxon>Metazoa</taxon>
        <taxon>Ecdysozoa</taxon>
        <taxon>Arthropoda</taxon>
        <taxon>Crustacea</taxon>
        <taxon>Multicrustacea</taxon>
        <taxon>Malacostraca</taxon>
        <taxon>Eumalacostraca</taxon>
        <taxon>Eucarida</taxon>
        <taxon>Decapoda</taxon>
        <taxon>Dendrobranchiata</taxon>
        <taxon>Penaeoidea</taxon>
        <taxon>Penaeidae</taxon>
        <taxon>Penaeus</taxon>
    </lineage>
</organism>
<sequence>MPKEPQPLPRATEGGQRGRALKGRAELGIRGFAGMKAVRSLVRLGRQRSRSAGADDEERCGLKDADHNDARDISRPPSACSTISDNESTCSVSTNVKAKKHKSETVNSTPAELKAQDFQVCITIIEARQLAGLNMDPVVCVQVGDQKKYTSYFVFDFHMAPAMLFDKIITLTVLQCRNILRSNKVLGSFKLDVATVWSQPEHQFYHKWALLTDPDDITGGPKGYLKCDICVVGKGDAIKAPLRNDKDEDDIEGILLHSRFPSLHSPSPLSPSSFFSPFLLFIVPQFLKVVPQGASKENYSISFLSFFSLLSTSPKFPFYRRHFPVFRRA</sequence>
<dbReference type="InterPro" id="IPR035892">
    <property type="entry name" value="C2_domain_sf"/>
</dbReference>
<dbReference type="EMBL" id="QCYY01002764">
    <property type="protein sequence ID" value="ROT67742.1"/>
    <property type="molecule type" value="Genomic_DNA"/>
</dbReference>
<evidence type="ECO:0000256" key="3">
    <source>
        <dbReference type="ARBA" id="ARBA00022737"/>
    </source>
</evidence>
<evidence type="ECO:0000313" key="8">
    <source>
        <dbReference type="EMBL" id="ROT67742.1"/>
    </source>
</evidence>
<evidence type="ECO:0000256" key="5">
    <source>
        <dbReference type="ARBA" id="ARBA00023136"/>
    </source>
</evidence>
<keyword evidence="4" id="KW-1133">Transmembrane helix</keyword>
<evidence type="ECO:0000256" key="2">
    <source>
        <dbReference type="ARBA" id="ARBA00022692"/>
    </source>
</evidence>
<dbReference type="Pfam" id="PF08151">
    <property type="entry name" value="FerI"/>
    <property type="match status" value="1"/>
</dbReference>
<reference evidence="8 9" key="1">
    <citation type="submission" date="2018-04" db="EMBL/GenBank/DDBJ databases">
        <authorList>
            <person name="Zhang X."/>
            <person name="Yuan J."/>
            <person name="Li F."/>
            <person name="Xiang J."/>
        </authorList>
    </citation>
    <scope>NUCLEOTIDE SEQUENCE [LARGE SCALE GENOMIC DNA]</scope>
    <source>
        <tissue evidence="8">Muscle</tissue>
    </source>
</reference>